<gene>
    <name evidence="6" type="ORF">A605_03295</name>
</gene>
<dbReference type="RefSeq" id="WP_015400090.1">
    <property type="nucleotide sequence ID" value="NC_020302.1"/>
</dbReference>
<evidence type="ECO:0000256" key="2">
    <source>
        <dbReference type="ARBA" id="ARBA00023125"/>
    </source>
</evidence>
<sequence length="221" mass="23648">MAEKADGSRSSSGSGNRTLERAGAILDAVEDGPQHATEIARRTGLSVSTTHRLALAMAETDFLIRYEDGTFAPGRRIVQNDRDARSFPLIWELSSRIGETVQLWVRSGNQRICRVSVEAPHELQVTLPVGARLDLPAGSSGAILAQLPEAQADLERQGWVESTGKRSPGVASVSAPIVVGGRLVGALCVAKPVSRVQRSIGLDHGDDVRETARQIARKLSP</sequence>
<dbReference type="SUPFAM" id="SSF46785">
    <property type="entry name" value="Winged helix' DNA-binding domain"/>
    <property type="match status" value="1"/>
</dbReference>
<feature type="domain" description="HTH iclR-type" evidence="4">
    <location>
        <begin position="16"/>
        <end position="75"/>
    </location>
</feature>
<dbReference type="InterPro" id="IPR014757">
    <property type="entry name" value="Tscrpt_reg_IclR_C"/>
</dbReference>
<proteinExistence type="predicted"/>
<dbReference type="STRING" id="1121362.A605_03295"/>
<evidence type="ECO:0000259" key="4">
    <source>
        <dbReference type="PROSITE" id="PS51077"/>
    </source>
</evidence>
<dbReference type="HOGENOM" id="CLU_062618_4_1_11"/>
<dbReference type="SMART" id="SM00346">
    <property type="entry name" value="HTH_ICLR"/>
    <property type="match status" value="1"/>
</dbReference>
<dbReference type="InterPro" id="IPR036390">
    <property type="entry name" value="WH_DNA-bd_sf"/>
</dbReference>
<dbReference type="InterPro" id="IPR050707">
    <property type="entry name" value="HTH_MetabolicPath_Reg"/>
</dbReference>
<protein>
    <submittedName>
        <fullName evidence="6">IclR family transcriptional regulator</fullName>
    </submittedName>
</protein>
<dbReference type="Pfam" id="PF09339">
    <property type="entry name" value="HTH_IclR"/>
    <property type="match status" value="1"/>
</dbReference>
<accession>M1NVZ7</accession>
<dbReference type="AlphaFoldDB" id="M1NVZ7"/>
<keyword evidence="7" id="KW-1185">Reference proteome</keyword>
<feature type="domain" description="IclR-ED" evidence="5">
    <location>
        <begin position="69"/>
        <end position="221"/>
    </location>
</feature>
<dbReference type="PROSITE" id="PS51078">
    <property type="entry name" value="ICLR_ED"/>
    <property type="match status" value="1"/>
</dbReference>
<dbReference type="GO" id="GO:0045892">
    <property type="term" value="P:negative regulation of DNA-templated transcription"/>
    <property type="evidence" value="ECO:0007669"/>
    <property type="project" value="TreeGrafter"/>
</dbReference>
<dbReference type="EMBL" id="CP003697">
    <property type="protein sequence ID" value="AGF71670.1"/>
    <property type="molecule type" value="Genomic_DNA"/>
</dbReference>
<dbReference type="Gene3D" id="1.10.10.10">
    <property type="entry name" value="Winged helix-like DNA-binding domain superfamily/Winged helix DNA-binding domain"/>
    <property type="match status" value="1"/>
</dbReference>
<dbReference type="PROSITE" id="PS51077">
    <property type="entry name" value="HTH_ICLR"/>
    <property type="match status" value="1"/>
</dbReference>
<evidence type="ECO:0000256" key="1">
    <source>
        <dbReference type="ARBA" id="ARBA00023015"/>
    </source>
</evidence>
<dbReference type="Gene3D" id="3.30.450.40">
    <property type="match status" value="2"/>
</dbReference>
<dbReference type="Proteomes" id="UP000011723">
    <property type="component" value="Chromosome"/>
</dbReference>
<evidence type="ECO:0000313" key="6">
    <source>
        <dbReference type="EMBL" id="AGF71670.1"/>
    </source>
</evidence>
<dbReference type="PATRIC" id="fig|1121362.3.peg.663"/>
<dbReference type="eggNOG" id="COG1414">
    <property type="taxonomic scope" value="Bacteria"/>
</dbReference>
<evidence type="ECO:0000313" key="7">
    <source>
        <dbReference type="Proteomes" id="UP000011723"/>
    </source>
</evidence>
<dbReference type="PANTHER" id="PTHR30136">
    <property type="entry name" value="HELIX-TURN-HELIX TRANSCRIPTIONAL REGULATOR, ICLR FAMILY"/>
    <property type="match status" value="1"/>
</dbReference>
<evidence type="ECO:0000256" key="3">
    <source>
        <dbReference type="ARBA" id="ARBA00023163"/>
    </source>
</evidence>
<dbReference type="InterPro" id="IPR029016">
    <property type="entry name" value="GAF-like_dom_sf"/>
</dbReference>
<dbReference type="OrthoDB" id="5112988at2"/>
<organism evidence="6 7">
    <name type="scientific">Corynebacterium halotolerans YIM 70093 = DSM 44683</name>
    <dbReference type="NCBI Taxonomy" id="1121362"/>
    <lineage>
        <taxon>Bacteria</taxon>
        <taxon>Bacillati</taxon>
        <taxon>Actinomycetota</taxon>
        <taxon>Actinomycetes</taxon>
        <taxon>Mycobacteriales</taxon>
        <taxon>Corynebacteriaceae</taxon>
        <taxon>Corynebacterium</taxon>
    </lineage>
</organism>
<name>M1NVZ7_9CORY</name>
<keyword evidence="3" id="KW-0804">Transcription</keyword>
<dbReference type="InterPro" id="IPR036388">
    <property type="entry name" value="WH-like_DNA-bd_sf"/>
</dbReference>
<dbReference type="InterPro" id="IPR005471">
    <property type="entry name" value="Tscrpt_reg_IclR_N"/>
</dbReference>
<dbReference type="GO" id="GO:0003700">
    <property type="term" value="F:DNA-binding transcription factor activity"/>
    <property type="evidence" value="ECO:0007669"/>
    <property type="project" value="TreeGrafter"/>
</dbReference>
<dbReference type="GO" id="GO:0003677">
    <property type="term" value="F:DNA binding"/>
    <property type="evidence" value="ECO:0007669"/>
    <property type="project" value="UniProtKB-KW"/>
</dbReference>
<dbReference type="SUPFAM" id="SSF55781">
    <property type="entry name" value="GAF domain-like"/>
    <property type="match status" value="1"/>
</dbReference>
<reference evidence="6 7" key="1">
    <citation type="journal article" date="2012" name="Stand. Genomic Sci.">
        <title>Genome sequence of the halotolerant bacterium Corynebacterium halotolerans type strain YIM 70093(T) (= DSM 44683(T)).</title>
        <authorList>
            <person name="Ruckert C."/>
            <person name="Albersmeier A."/>
            <person name="Al-Dilaimi A."/>
            <person name="Niehaus K."/>
            <person name="Szczepanowski R."/>
            <person name="Kalinowski J."/>
        </authorList>
    </citation>
    <scope>NUCLEOTIDE SEQUENCE [LARGE SCALE GENOMIC DNA]</scope>
    <source>
        <strain evidence="6">YIM 70093</strain>
    </source>
</reference>
<keyword evidence="2" id="KW-0238">DNA-binding</keyword>
<dbReference type="PANTHER" id="PTHR30136:SF39">
    <property type="entry name" value="TRANSCRIPTIONAL REGULATORY PROTEIN"/>
    <property type="match status" value="1"/>
</dbReference>
<keyword evidence="1" id="KW-0805">Transcription regulation</keyword>
<evidence type="ECO:0000259" key="5">
    <source>
        <dbReference type="PROSITE" id="PS51078"/>
    </source>
</evidence>
<dbReference type="KEGG" id="chn:A605_03295"/>